<dbReference type="Proteomes" id="UP001057402">
    <property type="component" value="Chromosome 10"/>
</dbReference>
<gene>
    <name evidence="1" type="ORF">MLD38_034863</name>
</gene>
<accession>A0ACB9MB16</accession>
<sequence length="355" mass="38718">MELAQDLFLTAVVAVLFSFVVAKLVSVALSGCDSVDSSKARRSGGDALFRGPFVEEVRFAEEELRTPLAGCETRVVEAVQEELRTVDRFGDEPLVAEEVFVVDPPACGDEVGLVSGMASDEPSEIMEKEASGEAEVLGGEAVECDMGEMEGNDGEASREANQSRDVEVQVPVVEAGEAADFVVEEEEKEEEVGDDDDWEGIERSELEKDFAAAARFADDRKDRLDAIMGDDTKIQLYGLHKVATEGPCHDSPPMAMKVAARAKWNAWQRLGNMNPDLAMEQYINLLTESIPNWSDEKSEEIGESDVRTLQQRDSPFVAVSDHQTESVVVREASVATEVNLDDPSHDASVVGRAKE</sequence>
<evidence type="ECO:0000313" key="1">
    <source>
        <dbReference type="EMBL" id="KAI4321493.1"/>
    </source>
</evidence>
<name>A0ACB9MB16_9MYRT</name>
<keyword evidence="2" id="KW-1185">Reference proteome</keyword>
<proteinExistence type="predicted"/>
<comment type="caution">
    <text evidence="1">The sequence shown here is derived from an EMBL/GenBank/DDBJ whole genome shotgun (WGS) entry which is preliminary data.</text>
</comment>
<evidence type="ECO:0000313" key="2">
    <source>
        <dbReference type="Proteomes" id="UP001057402"/>
    </source>
</evidence>
<protein>
    <submittedName>
        <fullName evidence="1">Uncharacterized protein</fullName>
    </submittedName>
</protein>
<reference evidence="2" key="1">
    <citation type="journal article" date="2023" name="Front. Plant Sci.">
        <title>Chromosomal-level genome assembly of Melastoma candidum provides insights into trichome evolution.</title>
        <authorList>
            <person name="Zhong Y."/>
            <person name="Wu W."/>
            <person name="Sun C."/>
            <person name="Zou P."/>
            <person name="Liu Y."/>
            <person name="Dai S."/>
            <person name="Zhou R."/>
        </authorList>
    </citation>
    <scope>NUCLEOTIDE SEQUENCE [LARGE SCALE GENOMIC DNA]</scope>
</reference>
<dbReference type="EMBL" id="CM042889">
    <property type="protein sequence ID" value="KAI4321493.1"/>
    <property type="molecule type" value="Genomic_DNA"/>
</dbReference>
<organism evidence="1 2">
    <name type="scientific">Melastoma candidum</name>
    <dbReference type="NCBI Taxonomy" id="119954"/>
    <lineage>
        <taxon>Eukaryota</taxon>
        <taxon>Viridiplantae</taxon>
        <taxon>Streptophyta</taxon>
        <taxon>Embryophyta</taxon>
        <taxon>Tracheophyta</taxon>
        <taxon>Spermatophyta</taxon>
        <taxon>Magnoliopsida</taxon>
        <taxon>eudicotyledons</taxon>
        <taxon>Gunneridae</taxon>
        <taxon>Pentapetalae</taxon>
        <taxon>rosids</taxon>
        <taxon>malvids</taxon>
        <taxon>Myrtales</taxon>
        <taxon>Melastomataceae</taxon>
        <taxon>Melastomatoideae</taxon>
        <taxon>Melastomateae</taxon>
        <taxon>Melastoma</taxon>
    </lineage>
</organism>